<dbReference type="PROSITE" id="PS00108">
    <property type="entry name" value="PROTEIN_KINASE_ST"/>
    <property type="match status" value="1"/>
</dbReference>
<sequence>MPSEEDKYYQDFERKDYISKGGKGLATVHFKRQGPPGFPKIAVLKEFTTIKETYLNEAILLKDMSDIHRNIVKYYYSTEIDGKFRIFMEHCECGSVARIICERKKLSQPWTDWELINHFITIAEIIKVLHDNNYAHRDIKPDNIFVKEKEVLKLGDFGDSNEVKLGPNKNTATGTLIYMSPPYQKLWNRLIPDSDGKKRTPIPLTKQEEVWSVGKTFYEMAVFRVGVTFPDQEDKYMKIVENDMIKRHKKLVELLKWMLRIKYADRPIIEQVLEKLKEIKEETAITFSNFVPHLVTEGNPFEINAFIEGSSQNWPSGGFEGFYDSDLRDYEDPRGSDWRDNGISIPKNTDEGYNQDKDIIHDPYTRSINGIEQEANMSTIGSNEKSCGLCDCDYLIHDCGLKIHRIELQSYIATSLKMALEFPQINCLNCLEPFPIGIYNSLNA</sequence>
<dbReference type="Proteomes" id="UP001162131">
    <property type="component" value="Unassembled WGS sequence"/>
</dbReference>
<dbReference type="GO" id="GO:0005524">
    <property type="term" value="F:ATP binding"/>
    <property type="evidence" value="ECO:0007669"/>
    <property type="project" value="InterPro"/>
</dbReference>
<dbReference type="InterPro" id="IPR011009">
    <property type="entry name" value="Kinase-like_dom_sf"/>
</dbReference>
<proteinExistence type="predicted"/>
<dbReference type="AlphaFoldDB" id="A0AAU9J9C0"/>
<dbReference type="Gene3D" id="1.10.510.10">
    <property type="entry name" value="Transferase(Phosphotransferase) domain 1"/>
    <property type="match status" value="1"/>
</dbReference>
<dbReference type="GO" id="GO:0005737">
    <property type="term" value="C:cytoplasm"/>
    <property type="evidence" value="ECO:0007669"/>
    <property type="project" value="TreeGrafter"/>
</dbReference>
<reference evidence="2" key="1">
    <citation type="submission" date="2021-09" db="EMBL/GenBank/DDBJ databases">
        <authorList>
            <consortium name="AG Swart"/>
            <person name="Singh M."/>
            <person name="Singh A."/>
            <person name="Seah K."/>
            <person name="Emmerich C."/>
        </authorList>
    </citation>
    <scope>NUCLEOTIDE SEQUENCE</scope>
    <source>
        <strain evidence="2">ATCC30299</strain>
    </source>
</reference>
<evidence type="ECO:0000259" key="1">
    <source>
        <dbReference type="PROSITE" id="PS50011"/>
    </source>
</evidence>
<evidence type="ECO:0000313" key="2">
    <source>
        <dbReference type="EMBL" id="CAG9321835.1"/>
    </source>
</evidence>
<accession>A0AAU9J9C0</accession>
<dbReference type="SMART" id="SM00220">
    <property type="entry name" value="S_TKc"/>
    <property type="match status" value="1"/>
</dbReference>
<organism evidence="2 3">
    <name type="scientific">Blepharisma stoltei</name>
    <dbReference type="NCBI Taxonomy" id="1481888"/>
    <lineage>
        <taxon>Eukaryota</taxon>
        <taxon>Sar</taxon>
        <taxon>Alveolata</taxon>
        <taxon>Ciliophora</taxon>
        <taxon>Postciliodesmatophora</taxon>
        <taxon>Heterotrichea</taxon>
        <taxon>Heterotrichida</taxon>
        <taxon>Blepharismidae</taxon>
        <taxon>Blepharisma</taxon>
    </lineage>
</organism>
<dbReference type="PROSITE" id="PS50011">
    <property type="entry name" value="PROTEIN_KINASE_DOM"/>
    <property type="match status" value="1"/>
</dbReference>
<keyword evidence="3" id="KW-1185">Reference proteome</keyword>
<dbReference type="Pfam" id="PF00069">
    <property type="entry name" value="Pkinase"/>
    <property type="match status" value="1"/>
</dbReference>
<dbReference type="PANTHER" id="PTHR24361:SF613">
    <property type="entry name" value="NUCLEAR RECEPTOR-BINDING PROTEIN-RELATED"/>
    <property type="match status" value="1"/>
</dbReference>
<evidence type="ECO:0000313" key="3">
    <source>
        <dbReference type="Proteomes" id="UP001162131"/>
    </source>
</evidence>
<name>A0AAU9J9C0_9CILI</name>
<dbReference type="SUPFAM" id="SSF56112">
    <property type="entry name" value="Protein kinase-like (PK-like)"/>
    <property type="match status" value="1"/>
</dbReference>
<dbReference type="EMBL" id="CAJZBQ010000029">
    <property type="protein sequence ID" value="CAG9321835.1"/>
    <property type="molecule type" value="Genomic_DNA"/>
</dbReference>
<dbReference type="InterPro" id="IPR053235">
    <property type="entry name" value="Ser_Thr_kinase"/>
</dbReference>
<feature type="domain" description="Protein kinase" evidence="1">
    <location>
        <begin position="12"/>
        <end position="279"/>
    </location>
</feature>
<protein>
    <recommendedName>
        <fullName evidence="1">Protein kinase domain-containing protein</fullName>
    </recommendedName>
</protein>
<dbReference type="InterPro" id="IPR008271">
    <property type="entry name" value="Ser/Thr_kinase_AS"/>
</dbReference>
<dbReference type="PANTHER" id="PTHR24361">
    <property type="entry name" value="MITOGEN-ACTIVATED KINASE KINASE KINASE"/>
    <property type="match status" value="1"/>
</dbReference>
<comment type="caution">
    <text evidence="2">The sequence shown here is derived from an EMBL/GenBank/DDBJ whole genome shotgun (WGS) entry which is preliminary data.</text>
</comment>
<gene>
    <name evidence="2" type="ORF">BSTOLATCC_MIC29742</name>
</gene>
<dbReference type="InterPro" id="IPR000719">
    <property type="entry name" value="Prot_kinase_dom"/>
</dbReference>
<dbReference type="GO" id="GO:0004674">
    <property type="term" value="F:protein serine/threonine kinase activity"/>
    <property type="evidence" value="ECO:0007669"/>
    <property type="project" value="TreeGrafter"/>
</dbReference>